<feature type="compositionally biased region" description="Basic and acidic residues" evidence="1">
    <location>
        <begin position="99"/>
        <end position="118"/>
    </location>
</feature>
<gene>
    <name evidence="2" type="ORF">AVDCRST_MAG31-2232</name>
</gene>
<feature type="region of interest" description="Disordered" evidence="1">
    <location>
        <begin position="82"/>
        <end position="130"/>
    </location>
</feature>
<dbReference type="AlphaFoldDB" id="A0A6J4TQT6"/>
<reference evidence="2" key="1">
    <citation type="submission" date="2020-02" db="EMBL/GenBank/DDBJ databases">
        <authorList>
            <person name="Meier V. D."/>
        </authorList>
    </citation>
    <scope>NUCLEOTIDE SEQUENCE</scope>
    <source>
        <strain evidence="2">AVDCRST_MAG31</strain>
    </source>
</reference>
<feature type="non-terminal residue" evidence="2">
    <location>
        <position position="130"/>
    </location>
</feature>
<feature type="compositionally biased region" description="Basic residues" evidence="1">
    <location>
        <begin position="119"/>
        <end position="130"/>
    </location>
</feature>
<feature type="compositionally biased region" description="Basic residues" evidence="1">
    <location>
        <begin position="86"/>
        <end position="98"/>
    </location>
</feature>
<proteinExistence type="predicted"/>
<feature type="region of interest" description="Disordered" evidence="1">
    <location>
        <begin position="22"/>
        <end position="69"/>
    </location>
</feature>
<organism evidence="2">
    <name type="scientific">uncultured Sphingomonas sp</name>
    <dbReference type="NCBI Taxonomy" id="158754"/>
    <lineage>
        <taxon>Bacteria</taxon>
        <taxon>Pseudomonadati</taxon>
        <taxon>Pseudomonadota</taxon>
        <taxon>Alphaproteobacteria</taxon>
        <taxon>Sphingomonadales</taxon>
        <taxon>Sphingomonadaceae</taxon>
        <taxon>Sphingomonas</taxon>
        <taxon>environmental samples</taxon>
    </lineage>
</organism>
<feature type="compositionally biased region" description="Basic and acidic residues" evidence="1">
    <location>
        <begin position="22"/>
        <end position="38"/>
    </location>
</feature>
<sequence length="130" mass="16010">EAVNLHGDHRINGSGELGGRCAIDHNHRDGHDRYDHHHPGNGHRHRHGHGHDRDHRHRNRHHGYRNNQLRYAWHRHYRYRNDRNHHDRHGHHRNRHGQHRNDHRYDGPGLHDDREQRQRRFVRSRGRARL</sequence>
<accession>A0A6J4TQT6</accession>
<feature type="compositionally biased region" description="Basic residues" evidence="1">
    <location>
        <begin position="39"/>
        <end position="64"/>
    </location>
</feature>
<dbReference type="EMBL" id="CADCWA010000171">
    <property type="protein sequence ID" value="CAA9529382.1"/>
    <property type="molecule type" value="Genomic_DNA"/>
</dbReference>
<name>A0A6J4TQT6_9SPHN</name>
<evidence type="ECO:0000256" key="1">
    <source>
        <dbReference type="SAM" id="MobiDB-lite"/>
    </source>
</evidence>
<evidence type="ECO:0000313" key="2">
    <source>
        <dbReference type="EMBL" id="CAA9529382.1"/>
    </source>
</evidence>
<feature type="non-terminal residue" evidence="2">
    <location>
        <position position="1"/>
    </location>
</feature>
<protein>
    <submittedName>
        <fullName evidence="2">Uncharacterized protein</fullName>
    </submittedName>
</protein>